<feature type="transmembrane region" description="Helical" evidence="4">
    <location>
        <begin position="100"/>
        <end position="122"/>
    </location>
</feature>
<dbReference type="OrthoDB" id="5758872at2"/>
<evidence type="ECO:0000256" key="3">
    <source>
        <dbReference type="ARBA" id="ARBA00023136"/>
    </source>
</evidence>
<dbReference type="STRING" id="1855383.SAMN05216548_101641"/>
<feature type="transmembrane region" description="Helical" evidence="4">
    <location>
        <begin position="76"/>
        <end position="94"/>
    </location>
</feature>
<protein>
    <submittedName>
        <fullName evidence="6">MFS transporter, CP family, cyanate transporter</fullName>
    </submittedName>
</protein>
<organism evidence="6 7">
    <name type="scientific">Faunimonas pinastri</name>
    <dbReference type="NCBI Taxonomy" id="1855383"/>
    <lineage>
        <taxon>Bacteria</taxon>
        <taxon>Pseudomonadati</taxon>
        <taxon>Pseudomonadota</taxon>
        <taxon>Alphaproteobacteria</taxon>
        <taxon>Hyphomicrobiales</taxon>
        <taxon>Afifellaceae</taxon>
        <taxon>Faunimonas</taxon>
    </lineage>
</organism>
<dbReference type="SUPFAM" id="SSF103473">
    <property type="entry name" value="MFS general substrate transporter"/>
    <property type="match status" value="1"/>
</dbReference>
<feature type="transmembrane region" description="Helical" evidence="4">
    <location>
        <begin position="237"/>
        <end position="262"/>
    </location>
</feature>
<sequence length="398" mass="41312">MSRLSGRYLFVAAVLLVGINLRPTMAAIGPLLDAIQQDVGLSDIGASLLTTLPVALMGVGLLGTTRLKTLLGERRGVALGVVMILLSNVLRWQLPTANWLLMTAIMGGIGVAIVQALLPIVIRHQAGARAAGLMGVYSTAIMGGALLSGTASPWIAQAFGWPLALGIWALPALIGSIVWWGATNAADIVPDAAQRRSVSREPRAWLLLAFFGLGTGAYTLVLAWLPPFYTQLGSSAQAAGVMLGVVTMAEVIAGIAVSFWVGRSADRRPALFAAIAALFVGLLGLAIAPLSLAWPSAVLAGLGIGALFPLSLIVAMDHGETASDAGAIAGFVQGGGYILAAALPLIAGFLRRSLSDLSPAWWLMAALCLVLGLIAIRLRPGERITFSNRQKEPSHGLL</sequence>
<feature type="transmembrane region" description="Helical" evidence="4">
    <location>
        <begin position="294"/>
        <end position="315"/>
    </location>
</feature>
<accession>A0A1H9B8V7</accession>
<keyword evidence="2 4" id="KW-1133">Transmembrane helix</keyword>
<dbReference type="Pfam" id="PF07690">
    <property type="entry name" value="MFS_1"/>
    <property type="match status" value="1"/>
</dbReference>
<dbReference type="EMBL" id="FOFG01000001">
    <property type="protein sequence ID" value="SEP85177.1"/>
    <property type="molecule type" value="Genomic_DNA"/>
</dbReference>
<keyword evidence="3 4" id="KW-0472">Membrane</keyword>
<evidence type="ECO:0000256" key="1">
    <source>
        <dbReference type="ARBA" id="ARBA00022692"/>
    </source>
</evidence>
<name>A0A1H9B8V7_9HYPH</name>
<keyword evidence="7" id="KW-1185">Reference proteome</keyword>
<feature type="transmembrane region" description="Helical" evidence="4">
    <location>
        <begin position="42"/>
        <end position="64"/>
    </location>
</feature>
<evidence type="ECO:0000259" key="5">
    <source>
        <dbReference type="PROSITE" id="PS50850"/>
    </source>
</evidence>
<dbReference type="InterPro" id="IPR036259">
    <property type="entry name" value="MFS_trans_sf"/>
</dbReference>
<dbReference type="InterPro" id="IPR011701">
    <property type="entry name" value="MFS"/>
</dbReference>
<gene>
    <name evidence="6" type="ORF">SAMN05216548_101641</name>
</gene>
<feature type="transmembrane region" description="Helical" evidence="4">
    <location>
        <begin position="269"/>
        <end position="288"/>
    </location>
</feature>
<dbReference type="Gene3D" id="1.20.1250.20">
    <property type="entry name" value="MFS general substrate transporter like domains"/>
    <property type="match status" value="2"/>
</dbReference>
<feature type="transmembrane region" description="Helical" evidence="4">
    <location>
        <begin position="161"/>
        <end position="183"/>
    </location>
</feature>
<feature type="transmembrane region" description="Helical" evidence="4">
    <location>
        <begin position="134"/>
        <end position="155"/>
    </location>
</feature>
<dbReference type="InterPro" id="IPR052524">
    <property type="entry name" value="MFS_Cyanate_Porter"/>
</dbReference>
<dbReference type="PANTHER" id="PTHR23523:SF1">
    <property type="entry name" value="CYANATE TRANSPORT PROTEIN CYNX"/>
    <property type="match status" value="1"/>
</dbReference>
<dbReference type="InterPro" id="IPR020846">
    <property type="entry name" value="MFS_dom"/>
</dbReference>
<feature type="transmembrane region" description="Helical" evidence="4">
    <location>
        <begin position="359"/>
        <end position="378"/>
    </location>
</feature>
<proteinExistence type="predicted"/>
<keyword evidence="1 4" id="KW-0812">Transmembrane</keyword>
<evidence type="ECO:0000313" key="7">
    <source>
        <dbReference type="Proteomes" id="UP000199647"/>
    </source>
</evidence>
<dbReference type="Proteomes" id="UP000199647">
    <property type="component" value="Unassembled WGS sequence"/>
</dbReference>
<evidence type="ECO:0000256" key="2">
    <source>
        <dbReference type="ARBA" id="ARBA00022989"/>
    </source>
</evidence>
<dbReference type="PROSITE" id="PS50850">
    <property type="entry name" value="MFS"/>
    <property type="match status" value="1"/>
</dbReference>
<dbReference type="AlphaFoldDB" id="A0A1H9B8V7"/>
<evidence type="ECO:0000256" key="4">
    <source>
        <dbReference type="SAM" id="Phobius"/>
    </source>
</evidence>
<dbReference type="GO" id="GO:0022857">
    <property type="term" value="F:transmembrane transporter activity"/>
    <property type="evidence" value="ECO:0007669"/>
    <property type="project" value="InterPro"/>
</dbReference>
<dbReference type="PANTHER" id="PTHR23523">
    <property type="match status" value="1"/>
</dbReference>
<reference evidence="6 7" key="1">
    <citation type="submission" date="2016-10" db="EMBL/GenBank/DDBJ databases">
        <authorList>
            <person name="de Groot N.N."/>
        </authorList>
    </citation>
    <scope>NUCLEOTIDE SEQUENCE [LARGE SCALE GENOMIC DNA]</scope>
    <source>
        <strain evidence="6 7">A52C2</strain>
    </source>
</reference>
<evidence type="ECO:0000313" key="6">
    <source>
        <dbReference type="EMBL" id="SEP85177.1"/>
    </source>
</evidence>
<feature type="transmembrane region" description="Helical" evidence="4">
    <location>
        <begin position="204"/>
        <end position="225"/>
    </location>
</feature>
<feature type="transmembrane region" description="Helical" evidence="4">
    <location>
        <begin position="327"/>
        <end position="347"/>
    </location>
</feature>
<feature type="domain" description="Major facilitator superfamily (MFS) profile" evidence="5">
    <location>
        <begin position="6"/>
        <end position="383"/>
    </location>
</feature>